<dbReference type="EMBL" id="KZ666212">
    <property type="protein sequence ID" value="PPR95656.1"/>
    <property type="molecule type" value="Genomic_DNA"/>
</dbReference>
<reference evidence="1 2" key="1">
    <citation type="submission" date="2015-01" db="EMBL/GenBank/DDBJ databases">
        <title>Genome of allotetraploid Gossypium barbadense reveals genomic plasticity and fiber elongation in cotton evolution.</title>
        <authorList>
            <person name="Chen X."/>
            <person name="Liu X."/>
            <person name="Zhao B."/>
            <person name="Zheng H."/>
            <person name="Hu Y."/>
            <person name="Lu G."/>
            <person name="Yang C."/>
            <person name="Chen J."/>
            <person name="Shan C."/>
            <person name="Zhang L."/>
            <person name="Zhou Y."/>
            <person name="Wang L."/>
            <person name="Guo W."/>
            <person name="Bai Y."/>
            <person name="Ruan J."/>
            <person name="Shangguan X."/>
            <person name="Mao Y."/>
            <person name="Jiang J."/>
            <person name="Zhu Y."/>
            <person name="Lei J."/>
            <person name="Kang H."/>
            <person name="Chen S."/>
            <person name="He X."/>
            <person name="Wang R."/>
            <person name="Wang Y."/>
            <person name="Chen J."/>
            <person name="Wang L."/>
            <person name="Yu S."/>
            <person name="Wang B."/>
            <person name="Wei J."/>
            <person name="Song S."/>
            <person name="Lu X."/>
            <person name="Gao Z."/>
            <person name="Gu W."/>
            <person name="Deng X."/>
            <person name="Ma D."/>
            <person name="Wang S."/>
            <person name="Liang W."/>
            <person name="Fang L."/>
            <person name="Cai C."/>
            <person name="Zhu X."/>
            <person name="Zhou B."/>
            <person name="Zhang Y."/>
            <person name="Chen Z."/>
            <person name="Xu S."/>
            <person name="Zhu R."/>
            <person name="Wang S."/>
            <person name="Zhang T."/>
            <person name="Zhao G."/>
        </authorList>
    </citation>
    <scope>NUCLEOTIDE SEQUENCE [LARGE SCALE GENOMIC DNA]</scope>
    <source>
        <strain evidence="2">cv. Xinhai21</strain>
        <tissue evidence="1">Leaf</tissue>
    </source>
</reference>
<gene>
    <name evidence="1" type="ORF">GOBAR_AA25017</name>
</gene>
<protein>
    <submittedName>
        <fullName evidence="1">Uncharacterized protein</fullName>
    </submittedName>
</protein>
<evidence type="ECO:0000313" key="2">
    <source>
        <dbReference type="Proteomes" id="UP000239757"/>
    </source>
</evidence>
<accession>A0A2P5WX34</accession>
<organism evidence="1 2">
    <name type="scientific">Gossypium barbadense</name>
    <name type="common">Sea Island cotton</name>
    <name type="synonym">Hibiscus barbadensis</name>
    <dbReference type="NCBI Taxonomy" id="3634"/>
    <lineage>
        <taxon>Eukaryota</taxon>
        <taxon>Viridiplantae</taxon>
        <taxon>Streptophyta</taxon>
        <taxon>Embryophyta</taxon>
        <taxon>Tracheophyta</taxon>
        <taxon>Spermatophyta</taxon>
        <taxon>Magnoliopsida</taxon>
        <taxon>eudicotyledons</taxon>
        <taxon>Gunneridae</taxon>
        <taxon>Pentapetalae</taxon>
        <taxon>rosids</taxon>
        <taxon>malvids</taxon>
        <taxon>Malvales</taxon>
        <taxon>Malvaceae</taxon>
        <taxon>Malvoideae</taxon>
        <taxon>Gossypium</taxon>
    </lineage>
</organism>
<evidence type="ECO:0000313" key="1">
    <source>
        <dbReference type="EMBL" id="PPR95656.1"/>
    </source>
</evidence>
<dbReference type="AlphaFoldDB" id="A0A2P5WX34"/>
<name>A0A2P5WX34_GOSBA</name>
<sequence>MAERPCELAGARVRVFEWGRNFVRFSHARVCKPHAHVNLTGSTTGARHSHVAQPWHLIVTHFWGNLCPVFTCPLARPCSWPCPCGKLVLKSSVKLRALRVSVSFPTRSMSSPVRYYLANYLVVVRRLVWTAGLSEFRALRSKLVDF</sequence>
<proteinExistence type="predicted"/>
<dbReference type="Proteomes" id="UP000239757">
    <property type="component" value="Unassembled WGS sequence"/>
</dbReference>